<feature type="domain" description="Multidrug resistance protein MdtA-like barrel-sandwich hybrid" evidence="6">
    <location>
        <begin position="79"/>
        <end position="205"/>
    </location>
</feature>
<feature type="domain" description="Multidrug resistance protein MdtA-like C-terminal permuted SH3" evidence="8">
    <location>
        <begin position="291"/>
        <end position="354"/>
    </location>
</feature>
<protein>
    <submittedName>
        <fullName evidence="9">Efflux transporter periplasmic adaptor subunit</fullName>
    </submittedName>
</protein>
<evidence type="ECO:0000259" key="8">
    <source>
        <dbReference type="Pfam" id="PF25967"/>
    </source>
</evidence>
<reference evidence="10" key="1">
    <citation type="submission" date="2017-05" db="EMBL/GenBank/DDBJ databases">
        <authorList>
            <person name="Lin X."/>
        </authorList>
    </citation>
    <scope>NUCLEOTIDE SEQUENCE [LARGE SCALE GENOMIC DNA]</scope>
    <source>
        <strain evidence="10">JLT2012</strain>
    </source>
</reference>
<dbReference type="Gene3D" id="1.10.287.470">
    <property type="entry name" value="Helix hairpin bin"/>
    <property type="match status" value="1"/>
</dbReference>
<evidence type="ECO:0000256" key="4">
    <source>
        <dbReference type="SAM" id="Coils"/>
    </source>
</evidence>
<evidence type="ECO:0000256" key="1">
    <source>
        <dbReference type="ARBA" id="ARBA00004196"/>
    </source>
</evidence>
<evidence type="ECO:0000256" key="5">
    <source>
        <dbReference type="SAM" id="Phobius"/>
    </source>
</evidence>
<dbReference type="Gene3D" id="2.40.30.170">
    <property type="match status" value="1"/>
</dbReference>
<dbReference type="RefSeq" id="WP_088713741.1">
    <property type="nucleotide sequence ID" value="NZ_NFZT01000007.1"/>
</dbReference>
<comment type="similarity">
    <text evidence="2">Belongs to the membrane fusion protein (MFP) (TC 8.A.1) family.</text>
</comment>
<sequence length="389" mass="41612">MADAIKNGWQRLTGRQSRTILVTVVLLALVLGGLFLWRAARTDPGQPPEQQPVPVAATIVTPRDVPASLEAVGTLSAVRSVTLSPEVAGRVTAIRFEAGDYVQSGELLVQLFDAPERADRQAAIARAEFTRTQVARSEELAPTGAEPRELLDQRRAERDQAIAAVQQIEARLAQKRIRAPFAGRIGLRRVDLGEYLNPGDPVATLTSLDRLYVEFALPQQELARLDSGAAVTVTSDAFPERTFTARVNAIEPVIGEETRNVTVQAILPNPDGALRSGMYVTAALELPPQRNALLVPATAIQTTASGNNVIAIRGDTPREGGTAEIVSVETGRRIGNSVLVTSGLQAGDIVVTEGQLRVQPGAQVRVARIVQRDQASGAKATDAAAREER</sequence>
<keyword evidence="5" id="KW-0472">Membrane</keyword>
<dbReference type="SUPFAM" id="SSF111369">
    <property type="entry name" value="HlyD-like secretion proteins"/>
    <property type="match status" value="1"/>
</dbReference>
<proteinExistence type="inferred from homology"/>
<evidence type="ECO:0000256" key="2">
    <source>
        <dbReference type="ARBA" id="ARBA00009477"/>
    </source>
</evidence>
<evidence type="ECO:0000256" key="3">
    <source>
        <dbReference type="ARBA" id="ARBA00022448"/>
    </source>
</evidence>
<feature type="transmembrane region" description="Helical" evidence="5">
    <location>
        <begin position="20"/>
        <end position="40"/>
    </location>
</feature>
<gene>
    <name evidence="9" type="ORF">B5C34_15755</name>
</gene>
<dbReference type="Gene3D" id="2.40.50.100">
    <property type="match status" value="1"/>
</dbReference>
<dbReference type="FunFam" id="2.40.30.170:FF:000010">
    <property type="entry name" value="Efflux RND transporter periplasmic adaptor subunit"/>
    <property type="match status" value="1"/>
</dbReference>
<keyword evidence="5" id="KW-0812">Transmembrane</keyword>
<keyword evidence="10" id="KW-1185">Reference proteome</keyword>
<dbReference type="InterPro" id="IPR006143">
    <property type="entry name" value="RND_pump_MFP"/>
</dbReference>
<dbReference type="InterPro" id="IPR058792">
    <property type="entry name" value="Beta-barrel_RND_2"/>
</dbReference>
<dbReference type="GO" id="GO:1990281">
    <property type="term" value="C:efflux pump complex"/>
    <property type="evidence" value="ECO:0007669"/>
    <property type="project" value="TreeGrafter"/>
</dbReference>
<comment type="caution">
    <text evidence="9">The sequence shown here is derived from an EMBL/GenBank/DDBJ whole genome shotgun (WGS) entry which is preliminary data.</text>
</comment>
<dbReference type="InterPro" id="IPR058627">
    <property type="entry name" value="MdtA-like_C"/>
</dbReference>
<dbReference type="EMBL" id="NFZT01000007">
    <property type="protein sequence ID" value="OWV31947.1"/>
    <property type="molecule type" value="Genomic_DNA"/>
</dbReference>
<evidence type="ECO:0000259" key="7">
    <source>
        <dbReference type="Pfam" id="PF25954"/>
    </source>
</evidence>
<name>A0A219B0U4_9SPHN</name>
<keyword evidence="3" id="KW-0813">Transport</keyword>
<dbReference type="PANTHER" id="PTHR30469">
    <property type="entry name" value="MULTIDRUG RESISTANCE PROTEIN MDTA"/>
    <property type="match status" value="1"/>
</dbReference>
<feature type="domain" description="CusB-like beta-barrel" evidence="7">
    <location>
        <begin position="212"/>
        <end position="284"/>
    </location>
</feature>
<keyword evidence="4" id="KW-0175">Coiled coil</keyword>
<comment type="subcellular location">
    <subcellularLocation>
        <location evidence="1">Cell envelope</location>
    </subcellularLocation>
</comment>
<dbReference type="Pfam" id="PF25967">
    <property type="entry name" value="RND-MFP_C"/>
    <property type="match status" value="1"/>
</dbReference>
<dbReference type="Pfam" id="PF25954">
    <property type="entry name" value="Beta-barrel_RND_2"/>
    <property type="match status" value="1"/>
</dbReference>
<feature type="coiled-coil region" evidence="4">
    <location>
        <begin position="151"/>
        <end position="178"/>
    </location>
</feature>
<dbReference type="PANTHER" id="PTHR30469:SF29">
    <property type="entry name" value="BLR2860 PROTEIN"/>
    <property type="match status" value="1"/>
</dbReference>
<dbReference type="AlphaFoldDB" id="A0A219B0U4"/>
<keyword evidence="5" id="KW-1133">Transmembrane helix</keyword>
<dbReference type="Proteomes" id="UP000198462">
    <property type="component" value="Unassembled WGS sequence"/>
</dbReference>
<organism evidence="9 10">
    <name type="scientific">Pacificimonas flava</name>
    <dbReference type="NCBI Taxonomy" id="1234595"/>
    <lineage>
        <taxon>Bacteria</taxon>
        <taxon>Pseudomonadati</taxon>
        <taxon>Pseudomonadota</taxon>
        <taxon>Alphaproteobacteria</taxon>
        <taxon>Sphingomonadales</taxon>
        <taxon>Sphingosinicellaceae</taxon>
        <taxon>Pacificimonas</taxon>
    </lineage>
</organism>
<evidence type="ECO:0000313" key="9">
    <source>
        <dbReference type="EMBL" id="OWV31947.1"/>
    </source>
</evidence>
<dbReference type="GO" id="GO:0015562">
    <property type="term" value="F:efflux transmembrane transporter activity"/>
    <property type="evidence" value="ECO:0007669"/>
    <property type="project" value="TreeGrafter"/>
</dbReference>
<dbReference type="InterPro" id="IPR058625">
    <property type="entry name" value="MdtA-like_BSH"/>
</dbReference>
<evidence type="ECO:0000259" key="6">
    <source>
        <dbReference type="Pfam" id="PF25917"/>
    </source>
</evidence>
<dbReference type="OrthoDB" id="9806939at2"/>
<dbReference type="Pfam" id="PF25917">
    <property type="entry name" value="BSH_RND"/>
    <property type="match status" value="1"/>
</dbReference>
<dbReference type="NCBIfam" id="TIGR01730">
    <property type="entry name" value="RND_mfp"/>
    <property type="match status" value="1"/>
</dbReference>
<dbReference type="Gene3D" id="2.40.420.20">
    <property type="match status" value="1"/>
</dbReference>
<evidence type="ECO:0000313" key="10">
    <source>
        <dbReference type="Proteomes" id="UP000198462"/>
    </source>
</evidence>
<accession>A0A219B0U4</accession>